<evidence type="ECO:0000256" key="1">
    <source>
        <dbReference type="SAM" id="Coils"/>
    </source>
</evidence>
<name>A0A6C0IG31_9ZZZZ</name>
<feature type="region of interest" description="Disordered" evidence="2">
    <location>
        <begin position="226"/>
        <end position="247"/>
    </location>
</feature>
<reference evidence="3" key="1">
    <citation type="journal article" date="2020" name="Nature">
        <title>Giant virus diversity and host interactions through global metagenomics.</title>
        <authorList>
            <person name="Schulz F."/>
            <person name="Roux S."/>
            <person name="Paez-Espino D."/>
            <person name="Jungbluth S."/>
            <person name="Walsh D.A."/>
            <person name="Denef V.J."/>
            <person name="McMahon K.D."/>
            <person name="Konstantinidis K.T."/>
            <person name="Eloe-Fadrosh E.A."/>
            <person name="Kyrpides N.C."/>
            <person name="Woyke T."/>
        </authorList>
    </citation>
    <scope>NUCLEOTIDE SEQUENCE</scope>
    <source>
        <strain evidence="3">GVMAG-M-3300023184-86</strain>
    </source>
</reference>
<dbReference type="EMBL" id="MN740169">
    <property type="protein sequence ID" value="QHT91769.1"/>
    <property type="molecule type" value="Genomic_DNA"/>
</dbReference>
<proteinExistence type="predicted"/>
<dbReference type="AlphaFoldDB" id="A0A6C0IG31"/>
<protein>
    <submittedName>
        <fullName evidence="3">Uncharacterized protein</fullName>
    </submittedName>
</protein>
<organism evidence="3">
    <name type="scientific">viral metagenome</name>
    <dbReference type="NCBI Taxonomy" id="1070528"/>
    <lineage>
        <taxon>unclassified sequences</taxon>
        <taxon>metagenomes</taxon>
        <taxon>organismal metagenomes</taxon>
    </lineage>
</organism>
<sequence>MSNQGANNTVYSVYIPKIYKGRGFEKIGSVFFELRVGRVTRVDFVPFKNKRDSGNYRSAFVYFTKLYTDKPNHIIDAIESKGRYLLNLDANIAVSKYTDSEYWELLKNKKPFEETTTNIHQLAHNMKIMEEKMTKIEETNKILTEENQKLRKEIELLKATMENNVEPTLCDLHCNLDATQYKISRLQRTSSKLIEQIFEDEPSKISLNNDMLYGIPYAKRLLKDETDYGDSDNETLDREKITQDNAN</sequence>
<feature type="compositionally biased region" description="Basic and acidic residues" evidence="2">
    <location>
        <begin position="235"/>
        <end position="247"/>
    </location>
</feature>
<evidence type="ECO:0000313" key="3">
    <source>
        <dbReference type="EMBL" id="QHT91769.1"/>
    </source>
</evidence>
<evidence type="ECO:0000256" key="2">
    <source>
        <dbReference type="SAM" id="MobiDB-lite"/>
    </source>
</evidence>
<accession>A0A6C0IG31</accession>
<keyword evidence="1" id="KW-0175">Coiled coil</keyword>
<feature type="coiled-coil region" evidence="1">
    <location>
        <begin position="119"/>
        <end position="160"/>
    </location>
</feature>